<feature type="non-terminal residue" evidence="1">
    <location>
        <position position="57"/>
    </location>
</feature>
<dbReference type="Proteomes" id="UP000242381">
    <property type="component" value="Unassembled WGS sequence"/>
</dbReference>
<sequence length="57" mass="6768">DPYNDMVYKCKDITVKDIYSCISKYTAYFDNKSLSSFQSWCGRKNLGFLKAEKIRKR</sequence>
<protein>
    <submittedName>
        <fullName evidence="1">Uncharacterized protein</fullName>
    </submittedName>
</protein>
<accession>A0A1X0S7B2</accession>
<evidence type="ECO:0000313" key="2">
    <source>
        <dbReference type="Proteomes" id="UP000242381"/>
    </source>
</evidence>
<gene>
    <name evidence="1" type="ORF">BCV71DRAFT_159997</name>
</gene>
<reference evidence="1 2" key="1">
    <citation type="journal article" date="2016" name="Proc. Natl. Acad. Sci. U.S.A.">
        <title>Lipid metabolic changes in an early divergent fungus govern the establishment of a mutualistic symbiosis with endobacteria.</title>
        <authorList>
            <person name="Lastovetsky O.A."/>
            <person name="Gaspar M.L."/>
            <person name="Mondo S.J."/>
            <person name="LaButti K.M."/>
            <person name="Sandor L."/>
            <person name="Grigoriev I.V."/>
            <person name="Henry S.A."/>
            <person name="Pawlowska T.E."/>
        </authorList>
    </citation>
    <scope>NUCLEOTIDE SEQUENCE [LARGE SCALE GENOMIC DNA]</scope>
    <source>
        <strain evidence="1 2">ATCC 11559</strain>
    </source>
</reference>
<name>A0A1X0S7B2_RHIZD</name>
<proteinExistence type="predicted"/>
<feature type="non-terminal residue" evidence="1">
    <location>
        <position position="1"/>
    </location>
</feature>
<organism evidence="1 2">
    <name type="scientific">Rhizopus microsporus</name>
    <dbReference type="NCBI Taxonomy" id="58291"/>
    <lineage>
        <taxon>Eukaryota</taxon>
        <taxon>Fungi</taxon>
        <taxon>Fungi incertae sedis</taxon>
        <taxon>Mucoromycota</taxon>
        <taxon>Mucoromycotina</taxon>
        <taxon>Mucoromycetes</taxon>
        <taxon>Mucorales</taxon>
        <taxon>Mucorineae</taxon>
        <taxon>Rhizopodaceae</taxon>
        <taxon>Rhizopus</taxon>
    </lineage>
</organism>
<dbReference type="EMBL" id="KV921297">
    <property type="protein sequence ID" value="ORE20203.1"/>
    <property type="molecule type" value="Genomic_DNA"/>
</dbReference>
<evidence type="ECO:0000313" key="1">
    <source>
        <dbReference type="EMBL" id="ORE20203.1"/>
    </source>
</evidence>
<dbReference type="AlphaFoldDB" id="A0A1X0S7B2"/>